<dbReference type="Proteomes" id="UP000070442">
    <property type="component" value="Unassembled WGS sequence"/>
</dbReference>
<evidence type="ECO:0000256" key="4">
    <source>
        <dbReference type="ARBA" id="ARBA00022605"/>
    </source>
</evidence>
<dbReference type="Pfam" id="PF02811">
    <property type="entry name" value="PHP"/>
    <property type="match status" value="1"/>
</dbReference>
<accession>A0A134AE16</accession>
<sequence length="265" mass="30611">MLIDSHTHCRYSPDSKSDPEDNILAAIDRNIQVLAFTDHVDRVDNALDYVFDFDAYIKELNGLKERYKDKIDILIGCEMGLNPSMNRVIEPAMADDRFDFFIGSMHTLDNQDVASTIRRMTGDFLDYYLHYYEEMFNAVESTKGFHVLGHMDYVDRYLTDKSMIPKFVRYRDIVAAVLKSVIQKNIVVEYNTGGFFRGLPYGNPKDDILKLYRDLGGERICLSSDAHFPAHIGRGFSEAREHLKALGFQHLTYFKNKQPIEVPLK</sequence>
<dbReference type="STRING" id="755172.HMPREF1863_01178"/>
<dbReference type="InterPro" id="IPR004013">
    <property type="entry name" value="PHP_dom"/>
</dbReference>
<feature type="domain" description="Polymerase/histidinol phosphatase N-terminal" evidence="9">
    <location>
        <begin position="3"/>
        <end position="83"/>
    </location>
</feature>
<evidence type="ECO:0000313" key="10">
    <source>
        <dbReference type="EMBL" id="KXB65967.1"/>
    </source>
</evidence>
<keyword evidence="4 8" id="KW-0028">Amino-acid biosynthesis</keyword>
<dbReference type="NCBIfam" id="TIGR01856">
    <property type="entry name" value="hisJ_fam"/>
    <property type="match status" value="1"/>
</dbReference>
<evidence type="ECO:0000256" key="3">
    <source>
        <dbReference type="ARBA" id="ARBA00013085"/>
    </source>
</evidence>
<dbReference type="Gene3D" id="3.20.20.140">
    <property type="entry name" value="Metal-dependent hydrolases"/>
    <property type="match status" value="1"/>
</dbReference>
<dbReference type="PATRIC" id="fig|755172.3.peg.1139"/>
<evidence type="ECO:0000313" key="11">
    <source>
        <dbReference type="Proteomes" id="UP000070442"/>
    </source>
</evidence>
<reference evidence="11" key="1">
    <citation type="submission" date="2016-01" db="EMBL/GenBank/DDBJ databases">
        <authorList>
            <person name="Mitreva M."/>
            <person name="Pepin K.H."/>
            <person name="Mihindukulasuriya K.A."/>
            <person name="Fulton R."/>
            <person name="Fronick C."/>
            <person name="O'Laughlin M."/>
            <person name="Miner T."/>
            <person name="Herter B."/>
            <person name="Rosa B.A."/>
            <person name="Cordes M."/>
            <person name="Tomlinson C."/>
            <person name="Wollam A."/>
            <person name="Palsikar V.B."/>
            <person name="Mardis E.R."/>
            <person name="Wilson R.K."/>
        </authorList>
    </citation>
    <scope>NUCLEOTIDE SEQUENCE [LARGE SCALE GENOMIC DNA]</scope>
    <source>
        <strain evidence="11">DNF00729</strain>
    </source>
</reference>
<dbReference type="GO" id="GO:0005737">
    <property type="term" value="C:cytoplasm"/>
    <property type="evidence" value="ECO:0007669"/>
    <property type="project" value="TreeGrafter"/>
</dbReference>
<dbReference type="EC" id="3.1.3.15" evidence="3 8"/>
<keyword evidence="11" id="KW-1185">Reference proteome</keyword>
<dbReference type="PANTHER" id="PTHR21039:SF0">
    <property type="entry name" value="HISTIDINOL-PHOSPHATASE"/>
    <property type="match status" value="1"/>
</dbReference>
<protein>
    <recommendedName>
        <fullName evidence="3 8">Histidinol-phosphatase</fullName>
        <shortName evidence="8">HolPase</shortName>
        <ecNumber evidence="3 8">3.1.3.15</ecNumber>
    </recommendedName>
</protein>
<evidence type="ECO:0000256" key="2">
    <source>
        <dbReference type="ARBA" id="ARBA00009152"/>
    </source>
</evidence>
<evidence type="ECO:0000256" key="7">
    <source>
        <dbReference type="ARBA" id="ARBA00049158"/>
    </source>
</evidence>
<dbReference type="InterPro" id="IPR003141">
    <property type="entry name" value="Pol/His_phosphatase_N"/>
</dbReference>
<dbReference type="InterPro" id="IPR016195">
    <property type="entry name" value="Pol/histidinol_Pase-like"/>
</dbReference>
<proteinExistence type="inferred from homology"/>
<keyword evidence="6 8" id="KW-0368">Histidine biosynthesis</keyword>
<comment type="pathway">
    <text evidence="1 8">Amino-acid biosynthesis; L-histidine biosynthesis; L-histidine from 5-phospho-alpha-D-ribose 1-diphosphate: step 8/9.</text>
</comment>
<dbReference type="GO" id="GO:0000105">
    <property type="term" value="P:L-histidine biosynthetic process"/>
    <property type="evidence" value="ECO:0007669"/>
    <property type="project" value="UniProtKB-UniRule"/>
</dbReference>
<comment type="caution">
    <text evidence="10">The sequence shown here is derived from an EMBL/GenBank/DDBJ whole genome shotgun (WGS) entry which is preliminary data.</text>
</comment>
<dbReference type="UniPathway" id="UPA00031">
    <property type="reaction ID" value="UER00013"/>
</dbReference>
<dbReference type="AlphaFoldDB" id="A0A134AE16"/>
<evidence type="ECO:0000256" key="6">
    <source>
        <dbReference type="ARBA" id="ARBA00023102"/>
    </source>
</evidence>
<gene>
    <name evidence="10" type="ORF">HMPREF1863_01178</name>
</gene>
<organism evidence="10 11">
    <name type="scientific">Aedoeadaptatus coxii</name>
    <dbReference type="NCBI Taxonomy" id="755172"/>
    <lineage>
        <taxon>Bacteria</taxon>
        <taxon>Bacillati</taxon>
        <taxon>Bacillota</taxon>
        <taxon>Tissierellia</taxon>
        <taxon>Tissierellales</taxon>
        <taxon>Peptoniphilaceae</taxon>
        <taxon>Aedoeadaptatus</taxon>
    </lineage>
</organism>
<evidence type="ECO:0000259" key="9">
    <source>
        <dbReference type="SMART" id="SM00481"/>
    </source>
</evidence>
<name>A0A134AE16_9FIRM</name>
<dbReference type="PANTHER" id="PTHR21039">
    <property type="entry name" value="HISTIDINOL PHOSPHATASE-RELATED"/>
    <property type="match status" value="1"/>
</dbReference>
<dbReference type="SMART" id="SM00481">
    <property type="entry name" value="POLIIIAc"/>
    <property type="match status" value="1"/>
</dbReference>
<evidence type="ECO:0000256" key="1">
    <source>
        <dbReference type="ARBA" id="ARBA00004970"/>
    </source>
</evidence>
<comment type="similarity">
    <text evidence="2 8">Belongs to the PHP hydrolase family. HisK subfamily.</text>
</comment>
<evidence type="ECO:0000256" key="8">
    <source>
        <dbReference type="RuleBase" id="RU366003"/>
    </source>
</evidence>
<dbReference type="EMBL" id="LSDG01000036">
    <property type="protein sequence ID" value="KXB65967.1"/>
    <property type="molecule type" value="Genomic_DNA"/>
</dbReference>
<dbReference type="SUPFAM" id="SSF89550">
    <property type="entry name" value="PHP domain-like"/>
    <property type="match status" value="1"/>
</dbReference>
<dbReference type="RefSeq" id="WP_068368251.1">
    <property type="nucleotide sequence ID" value="NZ_KQ960178.1"/>
</dbReference>
<keyword evidence="5 8" id="KW-0378">Hydrolase</keyword>
<dbReference type="GO" id="GO:0004401">
    <property type="term" value="F:histidinol-phosphatase activity"/>
    <property type="evidence" value="ECO:0007669"/>
    <property type="project" value="UniProtKB-UniRule"/>
</dbReference>
<dbReference type="OrthoDB" id="9775255at2"/>
<comment type="catalytic activity">
    <reaction evidence="7 8">
        <text>L-histidinol phosphate + H2O = L-histidinol + phosphate</text>
        <dbReference type="Rhea" id="RHEA:14465"/>
        <dbReference type="ChEBI" id="CHEBI:15377"/>
        <dbReference type="ChEBI" id="CHEBI:43474"/>
        <dbReference type="ChEBI" id="CHEBI:57699"/>
        <dbReference type="ChEBI" id="CHEBI:57980"/>
        <dbReference type="EC" id="3.1.3.15"/>
    </reaction>
</comment>
<dbReference type="InterPro" id="IPR010140">
    <property type="entry name" value="Histidinol_P_phosphatase_HisJ"/>
</dbReference>
<evidence type="ECO:0000256" key="5">
    <source>
        <dbReference type="ARBA" id="ARBA00022801"/>
    </source>
</evidence>